<evidence type="ECO:0000259" key="1">
    <source>
        <dbReference type="SMART" id="SM00881"/>
    </source>
</evidence>
<dbReference type="PANTHER" id="PTHR33303">
    <property type="entry name" value="CYTOPLASMIC PROTEIN-RELATED"/>
    <property type="match status" value="1"/>
</dbReference>
<feature type="domain" description="CoA-binding" evidence="1">
    <location>
        <begin position="15"/>
        <end position="107"/>
    </location>
</feature>
<accession>A0A2W1JKT2</accession>
<dbReference type="EMBL" id="PQWO01000004">
    <property type="protein sequence ID" value="PZD73979.1"/>
    <property type="molecule type" value="Genomic_DNA"/>
</dbReference>
<dbReference type="PANTHER" id="PTHR33303:SF2">
    <property type="entry name" value="COA-BINDING DOMAIN-CONTAINING PROTEIN"/>
    <property type="match status" value="1"/>
</dbReference>
<name>A0A2W1JKT2_9CYAN</name>
<organism evidence="2 3">
    <name type="scientific">Acaryochloris thomasi RCC1774</name>
    <dbReference type="NCBI Taxonomy" id="1764569"/>
    <lineage>
        <taxon>Bacteria</taxon>
        <taxon>Bacillati</taxon>
        <taxon>Cyanobacteriota</taxon>
        <taxon>Cyanophyceae</taxon>
        <taxon>Acaryochloridales</taxon>
        <taxon>Acaryochloridaceae</taxon>
        <taxon>Acaryochloris</taxon>
        <taxon>Acaryochloris thomasi</taxon>
    </lineage>
</organism>
<protein>
    <recommendedName>
        <fullName evidence="1">CoA-binding domain-containing protein</fullName>
    </recommendedName>
</protein>
<dbReference type="InterPro" id="IPR036291">
    <property type="entry name" value="NAD(P)-bd_dom_sf"/>
</dbReference>
<dbReference type="RefSeq" id="WP_110985771.1">
    <property type="nucleotide sequence ID" value="NZ_CAWNWM010000004.1"/>
</dbReference>
<dbReference type="SUPFAM" id="SSF51735">
    <property type="entry name" value="NAD(P)-binding Rossmann-fold domains"/>
    <property type="match status" value="1"/>
</dbReference>
<sequence>MPPLKPEDDTLRYLLTYAKVIAVVGHSEKSHRDSYQVAHFLREAGYQVYPINPRVTEIDGHLSYASLRDVPAPIDIVNVFRRAEFLPEIVADTIATQAATLWTQLGISDLGAAEQATQAGLNVIMDACIKTEHQRLQIHNLALD</sequence>
<reference evidence="2 3" key="1">
    <citation type="journal article" date="2018" name="Sci. Rep.">
        <title>A novel species of the marine cyanobacterium Acaryochloris with a unique pigment content and lifestyle.</title>
        <authorList>
            <person name="Partensky F."/>
            <person name="Six C."/>
            <person name="Ratin M."/>
            <person name="Garczarek L."/>
            <person name="Vaulot D."/>
            <person name="Probert I."/>
            <person name="Calteau A."/>
            <person name="Gourvil P."/>
            <person name="Marie D."/>
            <person name="Grebert T."/>
            <person name="Bouchier C."/>
            <person name="Le Panse S."/>
            <person name="Gachenot M."/>
            <person name="Rodriguez F."/>
            <person name="Garrido J.L."/>
        </authorList>
    </citation>
    <scope>NUCLEOTIDE SEQUENCE [LARGE SCALE GENOMIC DNA]</scope>
    <source>
        <strain evidence="2 3">RCC1774</strain>
    </source>
</reference>
<dbReference type="Gene3D" id="3.40.50.720">
    <property type="entry name" value="NAD(P)-binding Rossmann-like Domain"/>
    <property type="match status" value="1"/>
</dbReference>
<proteinExistence type="predicted"/>
<dbReference type="Pfam" id="PF13380">
    <property type="entry name" value="CoA_binding_2"/>
    <property type="match status" value="1"/>
</dbReference>
<gene>
    <name evidence="2" type="ORF">C1752_01824</name>
</gene>
<evidence type="ECO:0000313" key="3">
    <source>
        <dbReference type="Proteomes" id="UP000248857"/>
    </source>
</evidence>
<dbReference type="OrthoDB" id="9804695at2"/>
<dbReference type="SMART" id="SM00881">
    <property type="entry name" value="CoA_binding"/>
    <property type="match status" value="1"/>
</dbReference>
<comment type="caution">
    <text evidence="2">The sequence shown here is derived from an EMBL/GenBank/DDBJ whole genome shotgun (WGS) entry which is preliminary data.</text>
</comment>
<dbReference type="AlphaFoldDB" id="A0A2W1JKT2"/>
<dbReference type="InterPro" id="IPR003781">
    <property type="entry name" value="CoA-bd"/>
</dbReference>
<dbReference type="Proteomes" id="UP000248857">
    <property type="component" value="Unassembled WGS sequence"/>
</dbReference>
<keyword evidence="3" id="KW-1185">Reference proteome</keyword>
<evidence type="ECO:0000313" key="2">
    <source>
        <dbReference type="EMBL" id="PZD73979.1"/>
    </source>
</evidence>